<keyword evidence="3" id="KW-1185">Reference proteome</keyword>
<protein>
    <submittedName>
        <fullName evidence="2">Uncharacterized protein</fullName>
    </submittedName>
</protein>
<proteinExistence type="predicted"/>
<evidence type="ECO:0000256" key="1">
    <source>
        <dbReference type="SAM" id="MobiDB-lite"/>
    </source>
</evidence>
<sequence>MLREEDVMPDEGDMQSLVVRLRTIEQERDAWRTRCDGLTGERDEEREAARRLRGSGSYRLGRGLVTLARDPLRLMRRMRRVPVAPRRKTVKRPLQARLYVAIGLDLDRLREFTQTVRRRVLVEPDHRAVILTDNPEFSLLRRSALILEYLPDRATWERHRPDHPWDVVLSERLSRLFTEHDAAGVVFVDPDRPPTLPEMLDTTPPGRTSLQQS</sequence>
<dbReference type="EMBL" id="JBHTMK010000038">
    <property type="protein sequence ID" value="MFD1369104.1"/>
    <property type="molecule type" value="Genomic_DNA"/>
</dbReference>
<name>A0ABW4AEL2_9ACTN</name>
<feature type="region of interest" description="Disordered" evidence="1">
    <location>
        <begin position="191"/>
        <end position="213"/>
    </location>
</feature>
<dbReference type="Proteomes" id="UP001597183">
    <property type="component" value="Unassembled WGS sequence"/>
</dbReference>
<gene>
    <name evidence="2" type="ORF">ACFQ5G_27505</name>
</gene>
<comment type="caution">
    <text evidence="2">The sequence shown here is derived from an EMBL/GenBank/DDBJ whole genome shotgun (WGS) entry which is preliminary data.</text>
</comment>
<dbReference type="RefSeq" id="WP_317790517.1">
    <property type="nucleotide sequence ID" value="NZ_AP028461.1"/>
</dbReference>
<accession>A0ABW4AEL2</accession>
<evidence type="ECO:0000313" key="2">
    <source>
        <dbReference type="EMBL" id="MFD1369104.1"/>
    </source>
</evidence>
<reference evidence="3" key="1">
    <citation type="journal article" date="2019" name="Int. J. Syst. Evol. Microbiol.">
        <title>The Global Catalogue of Microorganisms (GCM) 10K type strain sequencing project: providing services to taxonomists for standard genome sequencing and annotation.</title>
        <authorList>
            <consortium name="The Broad Institute Genomics Platform"/>
            <consortium name="The Broad Institute Genome Sequencing Center for Infectious Disease"/>
            <person name="Wu L."/>
            <person name="Ma J."/>
        </authorList>
    </citation>
    <scope>NUCLEOTIDE SEQUENCE [LARGE SCALE GENOMIC DNA]</scope>
    <source>
        <strain evidence="3">CCM 7526</strain>
    </source>
</reference>
<organism evidence="2 3">
    <name type="scientific">Actinoplanes sichuanensis</name>
    <dbReference type="NCBI Taxonomy" id="512349"/>
    <lineage>
        <taxon>Bacteria</taxon>
        <taxon>Bacillati</taxon>
        <taxon>Actinomycetota</taxon>
        <taxon>Actinomycetes</taxon>
        <taxon>Micromonosporales</taxon>
        <taxon>Micromonosporaceae</taxon>
        <taxon>Actinoplanes</taxon>
    </lineage>
</organism>
<evidence type="ECO:0000313" key="3">
    <source>
        <dbReference type="Proteomes" id="UP001597183"/>
    </source>
</evidence>